<sequence length="212" mass="23909">MIRVLILPLILMVSVLAFVAVATPAQAQSRAQTQTQTQGQDDLPPQTRTPITTERANHYYAQCMAADDQRMSDEAQAELCSCTSVKMMSRFSMEELDIIGKPTKLGRELMHKMQAQVYGPCMQTAAQDLLFNECMRDKKIMDFDLRDMPKLCRCMSKRSAAYLETNGEAMMRNILTHNPDLRDPLPAIMSSPSFRQQASNNLFSCLREGTSE</sequence>
<dbReference type="RefSeq" id="WP_014102601.1">
    <property type="nucleotide sequence ID" value="NC_016026.1"/>
</dbReference>
<feature type="chain" id="PRO_5003432120" evidence="2">
    <location>
        <begin position="28"/>
        <end position="212"/>
    </location>
</feature>
<dbReference type="EMBL" id="CP002382">
    <property type="protein sequence ID" value="AEP09378.1"/>
    <property type="molecule type" value="Genomic_DNA"/>
</dbReference>
<keyword evidence="2" id="KW-0732">Signal</keyword>
<evidence type="ECO:0000256" key="1">
    <source>
        <dbReference type="SAM" id="MobiDB-lite"/>
    </source>
</evidence>
<dbReference type="STRING" id="856793.MICA_1050"/>
<feature type="compositionally biased region" description="Low complexity" evidence="1">
    <location>
        <begin position="31"/>
        <end position="40"/>
    </location>
</feature>
<gene>
    <name evidence="3" type="ordered locus">MICA_1050</name>
</gene>
<accession>G2KN45</accession>
<evidence type="ECO:0000313" key="3">
    <source>
        <dbReference type="EMBL" id="AEP09378.1"/>
    </source>
</evidence>
<organism evidence="3 4">
    <name type="scientific">Micavibrio aeruginosavorus (strain ARL-13)</name>
    <dbReference type="NCBI Taxonomy" id="856793"/>
    <lineage>
        <taxon>Bacteria</taxon>
        <taxon>Pseudomonadati</taxon>
        <taxon>Bdellovibrionota</taxon>
        <taxon>Bdellovibrionia</taxon>
        <taxon>Bdellovibrionales</taxon>
        <taxon>Pseudobdellovibrionaceae</taxon>
        <taxon>Micavibrio</taxon>
    </lineage>
</organism>
<name>G2KN45_MICAA</name>
<evidence type="ECO:0000256" key="2">
    <source>
        <dbReference type="SAM" id="SignalP"/>
    </source>
</evidence>
<feature type="signal peptide" evidence="2">
    <location>
        <begin position="1"/>
        <end position="27"/>
    </location>
</feature>
<dbReference type="KEGG" id="mai:MICA_1050"/>
<feature type="region of interest" description="Disordered" evidence="1">
    <location>
        <begin position="31"/>
        <end position="51"/>
    </location>
</feature>
<proteinExistence type="predicted"/>
<dbReference type="HOGENOM" id="CLU_1376779_0_0_5"/>
<dbReference type="Proteomes" id="UP000009286">
    <property type="component" value="Chromosome"/>
</dbReference>
<protein>
    <submittedName>
        <fullName evidence="3">Uncharacterized protein</fullName>
    </submittedName>
</protein>
<reference evidence="3 4" key="1">
    <citation type="journal article" date="2011" name="BMC Genomics">
        <title>Genomic insights into an obligate epibiotic bacterial predator: Micavibrio aeruginosavorus ARL-13.</title>
        <authorList>
            <person name="Wang Z."/>
            <person name="Kadouri D."/>
            <person name="Wu M."/>
        </authorList>
    </citation>
    <scope>NUCLEOTIDE SEQUENCE [LARGE SCALE GENOMIC DNA]</scope>
    <source>
        <strain evidence="3 4">ARL-13</strain>
    </source>
</reference>
<evidence type="ECO:0000313" key="4">
    <source>
        <dbReference type="Proteomes" id="UP000009286"/>
    </source>
</evidence>
<keyword evidence="4" id="KW-1185">Reference proteome</keyword>
<dbReference type="AlphaFoldDB" id="G2KN45"/>